<keyword evidence="5" id="KW-1185">Reference proteome</keyword>
<dbReference type="GO" id="GO:0007015">
    <property type="term" value="P:actin filament organization"/>
    <property type="evidence" value="ECO:0007669"/>
    <property type="project" value="TreeGrafter"/>
</dbReference>
<accession>A0A0V1A3U2</accession>
<reference evidence="4 5" key="1">
    <citation type="submission" date="2015-01" db="EMBL/GenBank/DDBJ databases">
        <title>Evolution of Trichinella species and genotypes.</title>
        <authorList>
            <person name="Korhonen P.K."/>
            <person name="Edoardo P."/>
            <person name="Giuseppe L.R."/>
            <person name="Gasser R.B."/>
        </authorList>
    </citation>
    <scope>NUCLEOTIDE SEQUENCE [LARGE SCALE GENOMIC DNA]</scope>
    <source>
        <strain evidence="4">ISS2496</strain>
    </source>
</reference>
<feature type="transmembrane region" description="Helical" evidence="3">
    <location>
        <begin position="610"/>
        <end position="627"/>
    </location>
</feature>
<comment type="similarity">
    <text evidence="1">Belongs to the calponin family.</text>
</comment>
<dbReference type="Pfam" id="PF06579">
    <property type="entry name" value="Ly-6_related"/>
    <property type="match status" value="1"/>
</dbReference>
<sequence>MRALSQWYNSDDVPFIGRSVLDKIRCYSCMSTFYESAWAFLSQAFNRPLNFTNECDFPTTQSRVGMVDCSSVCIKMWEDTTLLGIPFRGFIRGCYDSMLVQGFNQTIVRWYRWLHRDSCHFYNKQEVLQLPFRATQQNGDRPDRPPDHLYICTCYSEGCNGSGRLSAADSHFNPPLLLPCCLLLFTIWNQLPHSVTNAVKQSVFFSEQAIAEVYLLAFCISACNSDSCPEILNSTVFTFKFPEAGNENKFKCMMIMKRNWPIQRPSGYDSLSEVNFNCQLNLRGGQASNPFQWTTLTDSSLNYLYSMMQQIEDQETYYFHGGFRLTLDYYVAKPSRILLNWGKPNEFSFALRFPIQVYKNGDLGKNHTASILFSPTKEDPILMSSIFHPNDYKTMIVNSRTDKRPYCRSLILHADKVTYGELQPCEGYNDWEYFVCEAKQYKDCIAEYLPPCYQLTENQTECYKMETVIIQHPELPYGKPCPSFPLEKCEKCMKCVNTTWSQWELWSSNCNTATRARWRTRDSIPYAMCKITPEDCCFESEEKIFEKKCETIFSQFVRIFPYTIPVIIAFSLGIVFGGRQMWKFEKFLPIMLQQLRTADQHPAERRNKQLAVLPLFFQPAILLASTAPRRPQIFTFTLAIMSDVENENAEIDGQEPIDESQEDHDVKGEEEDEDQHRRRDHQAQPKPEREDDGAFGKPSRLPREKLMASEGIIPIQSGTNKYASQRGMTGFGVPRDVIDKVKADNLKPVEDEEKLQKLRDVLPLQSGTNKFASQKGMTGFGCPRDVLYKAKGTGGATDIPEDKAKATDGVIPLQAGTNKLASQSGMTGFGMPRSVLHRFNPDQDRNSQGFVHLQAGTNKLATQQGMTSFGSPRTNVTKYKDSQRGDLVNDESAMPKQTCGYKEGANQSGMTGFGMPRNTTLMQIGRQDQKSQGLIPYQMGINWADSQAGKTGFGMPRQIFTNFVDDSRGELPEEMARMPEVPFWSGMEKFASQTGMTAMGMPRDVKGSYLRRLW</sequence>
<gene>
    <name evidence="4" type="ORF">T12_16124</name>
</gene>
<name>A0A0V1A3U2_9BILA</name>
<dbReference type="STRING" id="990121.A0A0V1A3U2"/>
<keyword evidence="3" id="KW-1133">Transmembrane helix</keyword>
<feature type="transmembrane region" description="Helical" evidence="3">
    <location>
        <begin position="559"/>
        <end position="578"/>
    </location>
</feature>
<evidence type="ECO:0000256" key="2">
    <source>
        <dbReference type="SAM" id="MobiDB-lite"/>
    </source>
</evidence>
<feature type="region of interest" description="Disordered" evidence="2">
    <location>
        <begin position="649"/>
        <end position="700"/>
    </location>
</feature>
<feature type="compositionally biased region" description="Acidic residues" evidence="2">
    <location>
        <begin position="649"/>
        <end position="673"/>
    </location>
</feature>
<dbReference type="PROSITE" id="PS51122">
    <property type="entry name" value="CALPONIN_2"/>
    <property type="match status" value="7"/>
</dbReference>
<dbReference type="Proteomes" id="UP000054783">
    <property type="component" value="Unassembled WGS sequence"/>
</dbReference>
<dbReference type="InterPro" id="IPR050606">
    <property type="entry name" value="Calponin-like"/>
</dbReference>
<dbReference type="PANTHER" id="PTHR47385">
    <property type="entry name" value="CALPONIN"/>
    <property type="match status" value="1"/>
</dbReference>
<organism evidence="4 5">
    <name type="scientific">Trichinella patagoniensis</name>
    <dbReference type="NCBI Taxonomy" id="990121"/>
    <lineage>
        <taxon>Eukaryota</taxon>
        <taxon>Metazoa</taxon>
        <taxon>Ecdysozoa</taxon>
        <taxon>Nematoda</taxon>
        <taxon>Enoplea</taxon>
        <taxon>Dorylaimia</taxon>
        <taxon>Trichinellida</taxon>
        <taxon>Trichinellidae</taxon>
        <taxon>Trichinella</taxon>
    </lineage>
</organism>
<dbReference type="InterPro" id="IPR010558">
    <property type="entry name" value="Ly-6-related"/>
</dbReference>
<feature type="compositionally biased region" description="Basic and acidic residues" evidence="2">
    <location>
        <begin position="674"/>
        <end position="694"/>
    </location>
</feature>
<dbReference type="EMBL" id="JYDQ01000036">
    <property type="protein sequence ID" value="KRY19425.1"/>
    <property type="molecule type" value="Genomic_DNA"/>
</dbReference>
<dbReference type="GO" id="GO:0051015">
    <property type="term" value="F:actin filament binding"/>
    <property type="evidence" value="ECO:0007669"/>
    <property type="project" value="TreeGrafter"/>
</dbReference>
<dbReference type="GO" id="GO:0015629">
    <property type="term" value="C:actin cytoskeleton"/>
    <property type="evidence" value="ECO:0007669"/>
    <property type="project" value="TreeGrafter"/>
</dbReference>
<dbReference type="Pfam" id="PF00402">
    <property type="entry name" value="Calponin"/>
    <property type="match status" value="7"/>
</dbReference>
<dbReference type="PANTHER" id="PTHR47385:SF14">
    <property type="entry name" value="TRANSGELIN"/>
    <property type="match status" value="1"/>
</dbReference>
<keyword evidence="3" id="KW-0812">Transmembrane</keyword>
<comment type="caution">
    <text evidence="4">The sequence shown here is derived from an EMBL/GenBank/DDBJ whole genome shotgun (WGS) entry which is preliminary data.</text>
</comment>
<dbReference type="PROSITE" id="PS01052">
    <property type="entry name" value="CALPONIN_1"/>
    <property type="match status" value="2"/>
</dbReference>
<dbReference type="InterPro" id="IPR000557">
    <property type="entry name" value="Calponin_repeat"/>
</dbReference>
<evidence type="ECO:0000313" key="5">
    <source>
        <dbReference type="Proteomes" id="UP000054783"/>
    </source>
</evidence>
<dbReference type="AlphaFoldDB" id="A0A0V1A3U2"/>
<evidence type="ECO:0000313" key="4">
    <source>
        <dbReference type="EMBL" id="KRY19425.1"/>
    </source>
</evidence>
<protein>
    <submittedName>
        <fullName evidence="4">Calponin-like protein OV9M</fullName>
    </submittedName>
</protein>
<evidence type="ECO:0000256" key="1">
    <source>
        <dbReference type="ARBA" id="ARBA00009631"/>
    </source>
</evidence>
<evidence type="ECO:0000256" key="3">
    <source>
        <dbReference type="SAM" id="Phobius"/>
    </source>
</evidence>
<keyword evidence="3" id="KW-0472">Membrane</keyword>
<proteinExistence type="inferred from homology"/>
<dbReference type="OrthoDB" id="5824333at2759"/>